<dbReference type="AlphaFoldDB" id="U6RSF6"/>
<keyword evidence="1" id="KW-0472">Membrane</keyword>
<keyword evidence="1" id="KW-0812">Transmembrane</keyword>
<keyword evidence="1" id="KW-1133">Transmembrane helix</keyword>
<feature type="transmembrane region" description="Helical" evidence="1">
    <location>
        <begin position="30"/>
        <end position="57"/>
    </location>
</feature>
<organism evidence="2 3">
    <name type="scientific">Phocaeicola massiliensis B84634 = Timone 84634 = DSM 17679 = JCM 13223</name>
    <dbReference type="NCBI Taxonomy" id="1121098"/>
    <lineage>
        <taxon>Bacteria</taxon>
        <taxon>Pseudomonadati</taxon>
        <taxon>Bacteroidota</taxon>
        <taxon>Bacteroidia</taxon>
        <taxon>Bacteroidales</taxon>
        <taxon>Bacteroidaceae</taxon>
        <taxon>Phocaeicola</taxon>
    </lineage>
</organism>
<evidence type="ECO:0000313" key="3">
    <source>
        <dbReference type="Proteomes" id="UP000017831"/>
    </source>
</evidence>
<dbReference type="EMBL" id="AQHY01000001">
    <property type="protein sequence ID" value="EOA58726.1"/>
    <property type="molecule type" value="Genomic_DNA"/>
</dbReference>
<dbReference type="Proteomes" id="UP000017831">
    <property type="component" value="Unassembled WGS sequence"/>
</dbReference>
<keyword evidence="3" id="KW-1185">Reference proteome</keyword>
<proteinExistence type="predicted"/>
<name>U6RSF6_9BACT</name>
<dbReference type="HOGENOM" id="CLU_2566731_0_0_10"/>
<dbReference type="PATRIC" id="fig|1121098.3.peg.12"/>
<accession>U6RSF6</accession>
<protein>
    <submittedName>
        <fullName evidence="2">Uncharacterized protein</fullName>
    </submittedName>
</protein>
<dbReference type="STRING" id="1121098.HMPREF1534_00012"/>
<comment type="caution">
    <text evidence="2">The sequence shown here is derived from an EMBL/GenBank/DDBJ whole genome shotgun (WGS) entry which is preliminary data.</text>
</comment>
<evidence type="ECO:0000256" key="1">
    <source>
        <dbReference type="SAM" id="Phobius"/>
    </source>
</evidence>
<evidence type="ECO:0000313" key="2">
    <source>
        <dbReference type="EMBL" id="EOA58726.1"/>
    </source>
</evidence>
<gene>
    <name evidence="2" type="ORF">HMPREF1534_00012</name>
</gene>
<dbReference type="eggNOG" id="COG0531">
    <property type="taxonomic scope" value="Bacteria"/>
</dbReference>
<reference evidence="2 3" key="1">
    <citation type="submission" date="2013-04" db="EMBL/GenBank/DDBJ databases">
        <title>The Genome Sequence of Bacteroides massiliensis DSM 17679.</title>
        <authorList>
            <consortium name="The Broad Institute Genomics Platform"/>
            <person name="Earl A."/>
            <person name="Ward D."/>
            <person name="Feldgarden M."/>
            <person name="Gevers D."/>
            <person name="Martens E."/>
            <person name="Fenner L."/>
            <person name="Roux V."/>
            <person name="Mallet M.N."/>
            <person name="Raoult D."/>
            <person name="Walker B."/>
            <person name="Young S."/>
            <person name="Zeng Q."/>
            <person name="Gargeya S."/>
            <person name="Fitzgerald M."/>
            <person name="Haas B."/>
            <person name="Abouelleil A."/>
            <person name="Allen A.W."/>
            <person name="Alvarado L."/>
            <person name="Arachchi H.M."/>
            <person name="Berlin A.M."/>
            <person name="Chapman S.B."/>
            <person name="Gainer-Dewar J."/>
            <person name="Goldberg J."/>
            <person name="Griggs A."/>
            <person name="Gujja S."/>
            <person name="Hansen M."/>
            <person name="Howarth C."/>
            <person name="Imamovic A."/>
            <person name="Ireland A."/>
            <person name="Larimer J."/>
            <person name="McCowan C."/>
            <person name="Murphy C."/>
            <person name="Pearson M."/>
            <person name="Poon T.W."/>
            <person name="Priest M."/>
            <person name="Roberts A."/>
            <person name="Saif S."/>
            <person name="Shea T."/>
            <person name="Sisk P."/>
            <person name="Sykes S."/>
            <person name="Wortman J."/>
            <person name="Nusbaum C."/>
            <person name="Birren B."/>
        </authorList>
    </citation>
    <scope>NUCLEOTIDE SEQUENCE [LARGE SCALE GENOMIC DNA]</scope>
    <source>
        <strain evidence="3">B84634 / Timone 84634 / DSM 17679 / JCM 13223</strain>
    </source>
</reference>
<sequence length="81" mass="8516">MGLFIKKPFSMLQAEANESGAKTLKRVLGAWSLVALGVGVIIGAGLFSITGTVAAGYTHFRLPLQPSDAVLPDYAMPSLPR</sequence>
<dbReference type="Gene3D" id="1.20.1740.10">
    <property type="entry name" value="Amino acid/polyamine transporter I"/>
    <property type="match status" value="1"/>
</dbReference>